<name>A0A4Q0XVN0_9BACT</name>
<dbReference type="SUPFAM" id="SSF53659">
    <property type="entry name" value="Isocitrate/Isopropylmalate dehydrogenase-like"/>
    <property type="match status" value="1"/>
</dbReference>
<dbReference type="PANTHER" id="PTHR43356">
    <property type="entry name" value="PHOSPHATE ACETYLTRANSFERASE"/>
    <property type="match status" value="1"/>
</dbReference>
<protein>
    <submittedName>
        <fullName evidence="4">Phosphate acetyltransferase</fullName>
    </submittedName>
</protein>
<gene>
    <name evidence="5" type="ORF">CRV06_13735</name>
    <name evidence="4" type="ORF">CRV06_14835</name>
</gene>
<evidence type="ECO:0000259" key="3">
    <source>
        <dbReference type="Pfam" id="PF01515"/>
    </source>
</evidence>
<dbReference type="GO" id="GO:0016746">
    <property type="term" value="F:acyltransferase activity"/>
    <property type="evidence" value="ECO:0007669"/>
    <property type="project" value="UniProtKB-KW"/>
</dbReference>
<dbReference type="PANTHER" id="PTHR43356:SF3">
    <property type="entry name" value="PHOSPHATE ACETYLTRANSFERASE"/>
    <property type="match status" value="1"/>
</dbReference>
<keyword evidence="1 4" id="KW-0808">Transferase</keyword>
<dbReference type="InterPro" id="IPR042113">
    <property type="entry name" value="P_AcTrfase_dom1"/>
</dbReference>
<comment type="caution">
    <text evidence="4">The sequence shown here is derived from an EMBL/GenBank/DDBJ whole genome shotgun (WGS) entry which is preliminary data.</text>
</comment>
<dbReference type="Proteomes" id="UP000290191">
    <property type="component" value="Unassembled WGS sequence"/>
</dbReference>
<evidence type="ECO:0000313" key="4">
    <source>
        <dbReference type="EMBL" id="RXJ61035.1"/>
    </source>
</evidence>
<dbReference type="RefSeq" id="WP_267898131.1">
    <property type="nucleotide sequence ID" value="NZ_PDKO01000016.1"/>
</dbReference>
<dbReference type="InterPro" id="IPR002505">
    <property type="entry name" value="PTA_PTB"/>
</dbReference>
<evidence type="ECO:0000256" key="1">
    <source>
        <dbReference type="ARBA" id="ARBA00022679"/>
    </source>
</evidence>
<keyword evidence="2" id="KW-0012">Acyltransferase</keyword>
<dbReference type="EMBL" id="PDKO01000016">
    <property type="protein sequence ID" value="RXJ61349.1"/>
    <property type="molecule type" value="Genomic_DNA"/>
</dbReference>
<evidence type="ECO:0000256" key="2">
    <source>
        <dbReference type="ARBA" id="ARBA00023315"/>
    </source>
</evidence>
<keyword evidence="6" id="KW-1185">Reference proteome</keyword>
<evidence type="ECO:0000313" key="6">
    <source>
        <dbReference type="Proteomes" id="UP000290191"/>
    </source>
</evidence>
<feature type="non-terminal residue" evidence="4">
    <location>
        <position position="62"/>
    </location>
</feature>
<dbReference type="EMBL" id="PDKO01000027">
    <property type="protein sequence ID" value="RXJ61035.1"/>
    <property type="molecule type" value="Genomic_DNA"/>
</dbReference>
<organism evidence="4 6">
    <name type="scientific">Halarcobacter anaerophilus</name>
    <dbReference type="NCBI Taxonomy" id="877500"/>
    <lineage>
        <taxon>Bacteria</taxon>
        <taxon>Pseudomonadati</taxon>
        <taxon>Campylobacterota</taxon>
        <taxon>Epsilonproteobacteria</taxon>
        <taxon>Campylobacterales</taxon>
        <taxon>Arcobacteraceae</taxon>
        <taxon>Halarcobacter</taxon>
    </lineage>
</organism>
<dbReference type="AlphaFoldDB" id="A0A4Q0XVN0"/>
<accession>A0A4Q0XVN0</accession>
<dbReference type="InterPro" id="IPR050500">
    <property type="entry name" value="Phos_Acetyltrans/Butyryltrans"/>
</dbReference>
<reference evidence="4 6" key="1">
    <citation type="submission" date="2017-10" db="EMBL/GenBank/DDBJ databases">
        <title>Genomics of the genus Arcobacter.</title>
        <authorList>
            <person name="Perez-Cataluna A."/>
            <person name="Figueras M.J."/>
        </authorList>
    </citation>
    <scope>NUCLEOTIDE SEQUENCE [LARGE SCALE GENOMIC DNA]</scope>
    <source>
        <strain evidence="4 6">DSM 24636</strain>
    </source>
</reference>
<feature type="domain" description="Phosphate acetyl/butaryl transferase" evidence="3">
    <location>
        <begin position="3"/>
        <end position="58"/>
    </location>
</feature>
<dbReference type="Pfam" id="PF01515">
    <property type="entry name" value="PTA_PTB"/>
    <property type="match status" value="1"/>
</dbReference>
<sequence>MGLIENIKENAKKELKTIVLPESEDERVLKAAAMVLEEKTANIVLIGDEDTIKNDAKSCGAN</sequence>
<proteinExistence type="predicted"/>
<evidence type="ECO:0000313" key="5">
    <source>
        <dbReference type="EMBL" id="RXJ61349.1"/>
    </source>
</evidence>
<dbReference type="Gene3D" id="3.40.50.10950">
    <property type="match status" value="1"/>
</dbReference>